<dbReference type="PROSITE" id="PS50075">
    <property type="entry name" value="CARRIER"/>
    <property type="match status" value="1"/>
</dbReference>
<evidence type="ECO:0000256" key="1">
    <source>
        <dbReference type="SAM" id="MobiDB-lite"/>
    </source>
</evidence>
<dbReference type="InterPro" id="IPR009081">
    <property type="entry name" value="PP-bd_ACP"/>
</dbReference>
<dbReference type="Gene3D" id="1.10.1200.10">
    <property type="entry name" value="ACP-like"/>
    <property type="match status" value="1"/>
</dbReference>
<dbReference type="InterPro" id="IPR036291">
    <property type="entry name" value="NAD(P)-bd_dom_sf"/>
</dbReference>
<dbReference type="AlphaFoldDB" id="A0AAD9M0R1"/>
<name>A0AAD9M0R1_9PEZI</name>
<feature type="domain" description="Carrier" evidence="2">
    <location>
        <begin position="134"/>
        <end position="211"/>
    </location>
</feature>
<gene>
    <name evidence="3" type="ORF">LX32DRAFT_685566</name>
</gene>
<dbReference type="EMBL" id="MU842951">
    <property type="protein sequence ID" value="KAK2024898.1"/>
    <property type="molecule type" value="Genomic_DNA"/>
</dbReference>
<reference evidence="3" key="1">
    <citation type="submission" date="2021-06" db="EMBL/GenBank/DDBJ databases">
        <title>Comparative genomics, transcriptomics and evolutionary studies reveal genomic signatures of adaptation to plant cell wall in hemibiotrophic fungi.</title>
        <authorList>
            <consortium name="DOE Joint Genome Institute"/>
            <person name="Baroncelli R."/>
            <person name="Diaz J.F."/>
            <person name="Benocci T."/>
            <person name="Peng M."/>
            <person name="Battaglia E."/>
            <person name="Haridas S."/>
            <person name="Andreopoulos W."/>
            <person name="Labutti K."/>
            <person name="Pangilinan J."/>
            <person name="Floch G.L."/>
            <person name="Makela M.R."/>
            <person name="Henrissat B."/>
            <person name="Grigoriev I.V."/>
            <person name="Crouch J.A."/>
            <person name="De Vries R.P."/>
            <person name="Sukno S.A."/>
            <person name="Thon M.R."/>
        </authorList>
    </citation>
    <scope>NUCLEOTIDE SEQUENCE</scope>
    <source>
        <strain evidence="3">MAFF235873</strain>
    </source>
</reference>
<sequence>MFLERRTNRYRSSIFFSPLQLITIRNYCDLPCLSKVLAIFACSALQDTDLRHVGREETRPSMPGARKKLNAGPSYHHSHFHSHEHKPQALVNQEDDHANVVQAGPACRERAASETTQPPHDRPDRLTTERGAAQALSKAETRPKEVWDQVIPQGMFESTRDSDFFLVDGTSLLLVELQARIRQRFDCNLRLADLFTNSMFCTMSKLISQESATSPTAGDDGKTSSMEIDWEWETQPAPELRIGTADLSIVTPPSPNPKSVVITGGAGFLGRSLLESAIENPHIARVHAVAVRKLQQRLASGLLPQHPKVIYYGGVADEQVRLWRSRVTCLG</sequence>
<comment type="caution">
    <text evidence="3">The sequence shown here is derived from an EMBL/GenBank/DDBJ whole genome shotgun (WGS) entry which is preliminary data.</text>
</comment>
<dbReference type="SUPFAM" id="SSF51735">
    <property type="entry name" value="NAD(P)-binding Rossmann-fold domains"/>
    <property type="match status" value="1"/>
</dbReference>
<evidence type="ECO:0000259" key="2">
    <source>
        <dbReference type="PROSITE" id="PS50075"/>
    </source>
</evidence>
<evidence type="ECO:0000313" key="4">
    <source>
        <dbReference type="Proteomes" id="UP001232148"/>
    </source>
</evidence>
<feature type="region of interest" description="Disordered" evidence="1">
    <location>
        <begin position="54"/>
        <end position="86"/>
    </location>
</feature>
<accession>A0AAD9M0R1</accession>
<feature type="region of interest" description="Disordered" evidence="1">
    <location>
        <begin position="108"/>
        <end position="141"/>
    </location>
</feature>
<proteinExistence type="predicted"/>
<dbReference type="Proteomes" id="UP001232148">
    <property type="component" value="Unassembled WGS sequence"/>
</dbReference>
<evidence type="ECO:0000313" key="3">
    <source>
        <dbReference type="EMBL" id="KAK2024898.1"/>
    </source>
</evidence>
<dbReference type="Gene3D" id="3.40.50.720">
    <property type="entry name" value="NAD(P)-binding Rossmann-like Domain"/>
    <property type="match status" value="1"/>
</dbReference>
<dbReference type="SUPFAM" id="SSF47336">
    <property type="entry name" value="ACP-like"/>
    <property type="match status" value="1"/>
</dbReference>
<feature type="compositionally biased region" description="Basic and acidic residues" evidence="1">
    <location>
        <begin position="119"/>
        <end position="128"/>
    </location>
</feature>
<keyword evidence="4" id="KW-1185">Reference proteome</keyword>
<organism evidence="3 4">
    <name type="scientific">Colletotrichum zoysiae</name>
    <dbReference type="NCBI Taxonomy" id="1216348"/>
    <lineage>
        <taxon>Eukaryota</taxon>
        <taxon>Fungi</taxon>
        <taxon>Dikarya</taxon>
        <taxon>Ascomycota</taxon>
        <taxon>Pezizomycotina</taxon>
        <taxon>Sordariomycetes</taxon>
        <taxon>Hypocreomycetidae</taxon>
        <taxon>Glomerellales</taxon>
        <taxon>Glomerellaceae</taxon>
        <taxon>Colletotrichum</taxon>
        <taxon>Colletotrichum graminicola species complex</taxon>
    </lineage>
</organism>
<dbReference type="InterPro" id="IPR036736">
    <property type="entry name" value="ACP-like_sf"/>
</dbReference>
<protein>
    <recommendedName>
        <fullName evidence="2">Carrier domain-containing protein</fullName>
    </recommendedName>
</protein>
<dbReference type="Pfam" id="PF00550">
    <property type="entry name" value="PP-binding"/>
    <property type="match status" value="1"/>
</dbReference>